<comment type="caution">
    <text evidence="1">The sequence shown here is derived from an EMBL/GenBank/DDBJ whole genome shotgun (WGS) entry which is preliminary data.</text>
</comment>
<gene>
    <name evidence="1" type="ORF">Amme_130_001</name>
</gene>
<dbReference type="Proteomes" id="UP000019760">
    <property type="component" value="Unassembled WGS sequence"/>
</dbReference>
<reference evidence="1 2" key="2">
    <citation type="journal article" date="2014" name="FEMS Microbiol. Lett.">
        <title>Draft genomic DNA sequence of the facultatively methylotrophic bacterium Acidomonas methanolica type strain MB58.</title>
        <authorList>
            <person name="Higashiura N."/>
            <person name="Hadano H."/>
            <person name="Hirakawa H."/>
            <person name="Matsutani M."/>
            <person name="Takabe S."/>
            <person name="Matsushita K."/>
            <person name="Azuma Y."/>
        </authorList>
    </citation>
    <scope>NUCLEOTIDE SEQUENCE [LARGE SCALE GENOMIC DNA]</scope>
    <source>
        <strain evidence="1 2">MB58</strain>
    </source>
</reference>
<evidence type="ECO:0000313" key="1">
    <source>
        <dbReference type="EMBL" id="GAJ30390.1"/>
    </source>
</evidence>
<keyword evidence="2" id="KW-1185">Reference proteome</keyword>
<dbReference type="InterPro" id="IPR009636">
    <property type="entry name" value="SCAF"/>
</dbReference>
<reference evidence="2" key="1">
    <citation type="journal article" date="2014" name="FEMS Microbiol. Lett.">
        <title>Draft Genomic DNA Sequence of the Facultatively Methylotrophic Bacterium Acidomonas methanolica type strain MB58.</title>
        <authorList>
            <person name="Higashiura N."/>
            <person name="Hadano H."/>
            <person name="Hirakawa H."/>
            <person name="Matsutani M."/>
            <person name="Takabe S."/>
            <person name="Matsushita K."/>
            <person name="Azuma Y."/>
        </authorList>
    </citation>
    <scope>NUCLEOTIDE SEQUENCE [LARGE SCALE GENOMIC DNA]</scope>
    <source>
        <strain evidence="2">MB58</strain>
    </source>
</reference>
<dbReference type="OrthoDB" id="7273237at2"/>
<dbReference type="RefSeq" id="WP_042061392.1">
    <property type="nucleotide sequence ID" value="NZ_BAND01000129.1"/>
</dbReference>
<protein>
    <submittedName>
        <fullName evidence="1">Phage minor structual protein GP20</fullName>
    </submittedName>
</protein>
<sequence>MSEDVEELRRALESAQGELSAMRDVHEAALARVRAEGDQAVIAASLRAEAMRLGAHNPDDVVRLMDRSEVARGDDGEVRGVAAAIERCRRERGYLFSAGGVPGTASGSTFAVAAPRPGEAPPFDARKLSDTDYAARKWQFLAGK</sequence>
<organism evidence="1 2">
    <name type="scientific">Acidomonas methanolica NBRC 104435</name>
    <dbReference type="NCBI Taxonomy" id="1231351"/>
    <lineage>
        <taxon>Bacteria</taxon>
        <taxon>Pseudomonadati</taxon>
        <taxon>Pseudomonadota</taxon>
        <taxon>Alphaproteobacteria</taxon>
        <taxon>Acetobacterales</taxon>
        <taxon>Acetobacteraceae</taxon>
        <taxon>Acidomonas</taxon>
    </lineage>
</organism>
<evidence type="ECO:0000313" key="2">
    <source>
        <dbReference type="Proteomes" id="UP000019760"/>
    </source>
</evidence>
<dbReference type="EMBL" id="BAND01000129">
    <property type="protein sequence ID" value="GAJ30390.1"/>
    <property type="molecule type" value="Genomic_DNA"/>
</dbReference>
<name>A0A023D9K6_ACIMT</name>
<dbReference type="AlphaFoldDB" id="A0A023D9K6"/>
<dbReference type="Pfam" id="PF06810">
    <property type="entry name" value="Phage_scaffold"/>
    <property type="match status" value="1"/>
</dbReference>
<proteinExistence type="predicted"/>
<accession>A0A023D9K6</accession>